<gene>
    <name evidence="2" type="ORF">MKW98_008144</name>
</gene>
<dbReference type="AlphaFoldDB" id="A0AAD4SAB8"/>
<dbReference type="Proteomes" id="UP001202328">
    <property type="component" value="Unassembled WGS sequence"/>
</dbReference>
<name>A0AAD4SAB8_9MAGN</name>
<accession>A0AAD4SAB8</accession>
<keyword evidence="3" id="KW-1185">Reference proteome</keyword>
<proteinExistence type="predicted"/>
<evidence type="ECO:0000256" key="1">
    <source>
        <dbReference type="SAM" id="Phobius"/>
    </source>
</evidence>
<protein>
    <submittedName>
        <fullName evidence="2">Uncharacterized protein</fullName>
    </submittedName>
</protein>
<organism evidence="2 3">
    <name type="scientific">Papaver atlanticum</name>
    <dbReference type="NCBI Taxonomy" id="357466"/>
    <lineage>
        <taxon>Eukaryota</taxon>
        <taxon>Viridiplantae</taxon>
        <taxon>Streptophyta</taxon>
        <taxon>Embryophyta</taxon>
        <taxon>Tracheophyta</taxon>
        <taxon>Spermatophyta</taxon>
        <taxon>Magnoliopsida</taxon>
        <taxon>Ranunculales</taxon>
        <taxon>Papaveraceae</taxon>
        <taxon>Papaveroideae</taxon>
        <taxon>Papaver</taxon>
    </lineage>
</organism>
<sequence>MKNWVYIAKVFWSKSEFDISSAEIVNPTRNQIPMGFFLIHRLPEVERYRCPKENDSYSSLILAIWGMTLGVYWSSCKTPLTLG</sequence>
<evidence type="ECO:0000313" key="3">
    <source>
        <dbReference type="Proteomes" id="UP001202328"/>
    </source>
</evidence>
<keyword evidence="1" id="KW-0472">Membrane</keyword>
<keyword evidence="1" id="KW-1133">Transmembrane helix</keyword>
<keyword evidence="1" id="KW-0812">Transmembrane</keyword>
<feature type="non-terminal residue" evidence="2">
    <location>
        <position position="1"/>
    </location>
</feature>
<feature type="transmembrane region" description="Helical" evidence="1">
    <location>
        <begin position="57"/>
        <end position="75"/>
    </location>
</feature>
<dbReference type="EMBL" id="JAJJMB010012776">
    <property type="protein sequence ID" value="KAI3873492.1"/>
    <property type="molecule type" value="Genomic_DNA"/>
</dbReference>
<evidence type="ECO:0000313" key="2">
    <source>
        <dbReference type="EMBL" id="KAI3873492.1"/>
    </source>
</evidence>
<comment type="caution">
    <text evidence="2">The sequence shown here is derived from an EMBL/GenBank/DDBJ whole genome shotgun (WGS) entry which is preliminary data.</text>
</comment>
<reference evidence="2" key="1">
    <citation type="submission" date="2022-04" db="EMBL/GenBank/DDBJ databases">
        <title>A functionally conserved STORR gene fusion in Papaver species that diverged 16.8 million years ago.</title>
        <authorList>
            <person name="Catania T."/>
        </authorList>
    </citation>
    <scope>NUCLEOTIDE SEQUENCE</scope>
    <source>
        <strain evidence="2">S-188037</strain>
    </source>
</reference>